<dbReference type="HOGENOM" id="CLU_993846_0_0_1"/>
<proteinExistence type="predicted"/>
<dbReference type="AlphaFoldDB" id="C5FZ36"/>
<dbReference type="Proteomes" id="UP000002035">
    <property type="component" value="Unassembled WGS sequence"/>
</dbReference>
<dbReference type="RefSeq" id="XP_002842875.1">
    <property type="nucleotide sequence ID" value="XM_002842829.1"/>
</dbReference>
<reference evidence="2" key="1">
    <citation type="journal article" date="2012" name="MBio">
        <title>Comparative genome analysis of Trichophyton rubrum and related dermatophytes reveals candidate genes involved in infection.</title>
        <authorList>
            <person name="Martinez D.A."/>
            <person name="Oliver B.G."/>
            <person name="Graeser Y."/>
            <person name="Goldberg J.M."/>
            <person name="Li W."/>
            <person name="Martinez-Rossi N.M."/>
            <person name="Monod M."/>
            <person name="Shelest E."/>
            <person name="Barton R.C."/>
            <person name="Birch E."/>
            <person name="Brakhage A.A."/>
            <person name="Chen Z."/>
            <person name="Gurr S.J."/>
            <person name="Heiman D."/>
            <person name="Heitman J."/>
            <person name="Kosti I."/>
            <person name="Rossi A."/>
            <person name="Saif S."/>
            <person name="Samalova M."/>
            <person name="Saunders C.W."/>
            <person name="Shea T."/>
            <person name="Summerbell R.C."/>
            <person name="Xu J."/>
            <person name="Young S."/>
            <person name="Zeng Q."/>
            <person name="Birren B.W."/>
            <person name="Cuomo C.A."/>
            <person name="White T.C."/>
        </authorList>
    </citation>
    <scope>NUCLEOTIDE SEQUENCE [LARGE SCALE GENOMIC DNA]</scope>
    <source>
        <strain evidence="2">ATCC MYA-4605 / CBS 113480</strain>
    </source>
</reference>
<accession>C5FZ36</accession>
<keyword evidence="2" id="KW-1185">Reference proteome</keyword>
<organism evidence="1 2">
    <name type="scientific">Arthroderma otae (strain ATCC MYA-4605 / CBS 113480)</name>
    <name type="common">Microsporum canis</name>
    <dbReference type="NCBI Taxonomy" id="554155"/>
    <lineage>
        <taxon>Eukaryota</taxon>
        <taxon>Fungi</taxon>
        <taxon>Dikarya</taxon>
        <taxon>Ascomycota</taxon>
        <taxon>Pezizomycotina</taxon>
        <taxon>Eurotiomycetes</taxon>
        <taxon>Eurotiomycetidae</taxon>
        <taxon>Onygenales</taxon>
        <taxon>Arthrodermataceae</taxon>
        <taxon>Microsporum</taxon>
    </lineage>
</organism>
<evidence type="ECO:0000313" key="2">
    <source>
        <dbReference type="Proteomes" id="UP000002035"/>
    </source>
</evidence>
<dbReference type="OMA" id="QGCDRGS"/>
<evidence type="ECO:0000313" key="1">
    <source>
        <dbReference type="EMBL" id="EEQ35139.1"/>
    </source>
</evidence>
<sequence length="269" mass="30507">MTTPLRPLEVFISQAQPGVILDPDQSSRREGKLSWHRKSSILDQNPESTRLPPYKPTCLPGLTALKAILWKCTQSVLSLWRQPFPARYCPDNGRLLFKTAYGLRLIVHNNGDTGCTTIEITAGQSPNRRVRGGIGQLYHYRLVPDWQTSFLWYDTRWPHNPPGEAHVDEETIEERYPTLAPFYYYAWQTSYEDSFTAQGCDRGSGLDVFPDAASRVGWEVGGFLFPCWLVLQGDVEQVKYEVATGTYSIRRENLSSVAQTFLADVDALL</sequence>
<name>C5FZ36_ARTOC</name>
<dbReference type="VEuPathDB" id="FungiDB:MCYG_07958"/>
<protein>
    <submittedName>
        <fullName evidence="1">Uncharacterized protein</fullName>
    </submittedName>
</protein>
<dbReference type="eggNOG" id="ENOG502T2NG">
    <property type="taxonomic scope" value="Eukaryota"/>
</dbReference>
<dbReference type="EMBL" id="DS995708">
    <property type="protein sequence ID" value="EEQ35139.1"/>
    <property type="molecule type" value="Genomic_DNA"/>
</dbReference>
<dbReference type="OrthoDB" id="3034873at2759"/>
<dbReference type="GeneID" id="9227521"/>
<gene>
    <name evidence="1" type="ORF">MCYG_07958</name>
</gene>